<dbReference type="PRINTS" id="PR00415">
    <property type="entry name" value="ACONITASE"/>
</dbReference>
<dbReference type="InterPro" id="IPR033941">
    <property type="entry name" value="IPMI_cat"/>
</dbReference>
<dbReference type="GO" id="GO:0003861">
    <property type="term" value="F:3-isopropylmalate dehydratase activity"/>
    <property type="evidence" value="ECO:0007669"/>
    <property type="project" value="UniProtKB-UniRule"/>
</dbReference>
<keyword evidence="7 12" id="KW-0479">Metal-binding</keyword>
<evidence type="ECO:0000256" key="11">
    <source>
        <dbReference type="ARBA" id="ARBA00023304"/>
    </source>
</evidence>
<accession>A0A4R2LIK8</accession>
<feature type="domain" description="Aconitase/3-isopropylmalate dehydratase large subunit alpha/beta/alpha" evidence="13">
    <location>
        <begin position="6"/>
        <end position="455"/>
    </location>
</feature>
<sequence>MNTLFDKIWDAHIVQEVKDGPTQLYIDRLYCHEVTSPQAFSGLRERGIKCFRPEKIFCMPDHNTPTHDQDKPIEDAISRTQVDTLAKNAKDFGLTYFGMMDEKNGIIHVVGPERGLTLPGMTIVCGDSHTSTHGAMGAVAFGIGTSEVEMVMASQCILQTRPKTMRITIDGKLGKGVMAKDMALYMMSKMTTSGATGYFVEYAGEAVRSLTMEGRLTLCNLSIEMGARGGMIAPDETTFEYIKGREYAPIGEAWNTSLAYWKTLKSDENAVFDKEVRFAAEDIEPMITYGTNPGMGMGITNSIPTTEGMDEASRTSFEKSLDYMGFQPGEPLLGKKIDYVFLGACTNGRIEDFRAFASIVRGRKKADGVVAWLVPGSWMVDAQIREEGLDKILKEAGFAIRQPGCSACLAMNDDKVPAGKYAVSTSNRNFEGRQGPGSRTLLASPMVAAAAAVTGVITDPRELF</sequence>
<dbReference type="PROSITE" id="PS01244">
    <property type="entry name" value="ACONITASE_2"/>
    <property type="match status" value="1"/>
</dbReference>
<dbReference type="UniPathway" id="UPA00048">
    <property type="reaction ID" value="UER00071"/>
</dbReference>
<feature type="binding site" evidence="12">
    <location>
        <position position="408"/>
    </location>
    <ligand>
        <name>[4Fe-4S] cluster</name>
        <dbReference type="ChEBI" id="CHEBI:49883"/>
    </ligand>
</feature>
<evidence type="ECO:0000256" key="7">
    <source>
        <dbReference type="ARBA" id="ARBA00022723"/>
    </source>
</evidence>
<comment type="cofactor">
    <cofactor evidence="12">
        <name>[4Fe-4S] cluster</name>
        <dbReference type="ChEBI" id="CHEBI:49883"/>
    </cofactor>
    <text evidence="12">Binds 1 [4Fe-4S] cluster per subunit.</text>
</comment>
<dbReference type="PANTHER" id="PTHR43822">
    <property type="entry name" value="HOMOACONITASE, MITOCHONDRIAL-RELATED"/>
    <property type="match status" value="1"/>
</dbReference>
<evidence type="ECO:0000256" key="3">
    <source>
        <dbReference type="ARBA" id="ARBA00004729"/>
    </source>
</evidence>
<feature type="binding site" evidence="12">
    <location>
        <position position="405"/>
    </location>
    <ligand>
        <name>[4Fe-4S] cluster</name>
        <dbReference type="ChEBI" id="CHEBI:49883"/>
    </ligand>
</feature>
<dbReference type="HAMAP" id="MF_01026">
    <property type="entry name" value="LeuC_type1"/>
    <property type="match status" value="1"/>
</dbReference>
<keyword evidence="9 12" id="KW-0411">Iron-sulfur</keyword>
<comment type="subunit">
    <text evidence="12">Heterodimer of LeuC and LeuD.</text>
</comment>
<dbReference type="SUPFAM" id="SSF53732">
    <property type="entry name" value="Aconitase iron-sulfur domain"/>
    <property type="match status" value="1"/>
</dbReference>
<dbReference type="RefSeq" id="WP_131927050.1">
    <property type="nucleotide sequence ID" value="NZ_SLXB01000021.1"/>
</dbReference>
<dbReference type="EMBL" id="SLXB01000021">
    <property type="protein sequence ID" value="TCO89210.1"/>
    <property type="molecule type" value="Genomic_DNA"/>
</dbReference>
<evidence type="ECO:0000259" key="13">
    <source>
        <dbReference type="Pfam" id="PF00330"/>
    </source>
</evidence>
<evidence type="ECO:0000256" key="10">
    <source>
        <dbReference type="ARBA" id="ARBA00023239"/>
    </source>
</evidence>
<comment type="caution">
    <text evidence="14">The sequence shown here is derived from an EMBL/GenBank/DDBJ whole genome shotgun (WGS) entry which is preliminary data.</text>
</comment>
<evidence type="ECO:0000256" key="5">
    <source>
        <dbReference type="ARBA" id="ARBA00022485"/>
    </source>
</evidence>
<feature type="binding site" evidence="12">
    <location>
        <position position="345"/>
    </location>
    <ligand>
        <name>[4Fe-4S] cluster</name>
        <dbReference type="ChEBI" id="CHEBI:49883"/>
    </ligand>
</feature>
<dbReference type="NCBIfam" id="TIGR00170">
    <property type="entry name" value="leuC"/>
    <property type="match status" value="1"/>
</dbReference>
<evidence type="ECO:0000256" key="1">
    <source>
        <dbReference type="ARBA" id="ARBA00000491"/>
    </source>
</evidence>
<keyword evidence="11 12" id="KW-0100">Branched-chain amino acid biosynthesis</keyword>
<dbReference type="PANTHER" id="PTHR43822:SF9">
    <property type="entry name" value="3-ISOPROPYLMALATE DEHYDRATASE"/>
    <property type="match status" value="1"/>
</dbReference>
<dbReference type="CDD" id="cd01583">
    <property type="entry name" value="IPMI"/>
    <property type="match status" value="1"/>
</dbReference>
<keyword evidence="8 12" id="KW-0408">Iron</keyword>
<name>A0A4R2LIK8_9BACE</name>
<evidence type="ECO:0000256" key="6">
    <source>
        <dbReference type="ARBA" id="ARBA00022605"/>
    </source>
</evidence>
<dbReference type="InterPro" id="IPR018136">
    <property type="entry name" value="Aconitase_4Fe-4S_BS"/>
</dbReference>
<comment type="function">
    <text evidence="2 12">Catalyzes the isomerization between 2-isopropylmalate and 3-isopropylmalate, via the formation of 2-isopropylmaleate.</text>
</comment>
<protein>
    <recommendedName>
        <fullName evidence="12">3-isopropylmalate dehydratase large subunit</fullName>
        <ecNumber evidence="12">4.2.1.33</ecNumber>
    </recommendedName>
    <alternativeName>
        <fullName evidence="12">Alpha-IPM isomerase</fullName>
        <shortName evidence="12">IPMI</shortName>
    </alternativeName>
    <alternativeName>
        <fullName evidence="12">Isopropylmalate isomerase</fullName>
    </alternativeName>
</protein>
<dbReference type="AlphaFoldDB" id="A0A4R2LIK8"/>
<dbReference type="NCBIfam" id="NF004016">
    <property type="entry name" value="PRK05478.1"/>
    <property type="match status" value="1"/>
</dbReference>
<dbReference type="Gene3D" id="3.30.499.10">
    <property type="entry name" value="Aconitase, domain 3"/>
    <property type="match status" value="2"/>
</dbReference>
<evidence type="ECO:0000256" key="2">
    <source>
        <dbReference type="ARBA" id="ARBA00002695"/>
    </source>
</evidence>
<dbReference type="Proteomes" id="UP000295600">
    <property type="component" value="Unassembled WGS sequence"/>
</dbReference>
<dbReference type="Pfam" id="PF00330">
    <property type="entry name" value="Aconitase"/>
    <property type="match status" value="1"/>
</dbReference>
<evidence type="ECO:0000256" key="12">
    <source>
        <dbReference type="HAMAP-Rule" id="MF_01026"/>
    </source>
</evidence>
<evidence type="ECO:0000256" key="4">
    <source>
        <dbReference type="ARBA" id="ARBA00022430"/>
    </source>
</evidence>
<reference evidence="14 15" key="1">
    <citation type="submission" date="2019-03" db="EMBL/GenBank/DDBJ databases">
        <title>Genomic Encyclopedia of Type Strains, Phase IV (KMG-IV): sequencing the most valuable type-strain genomes for metagenomic binning, comparative biology and taxonomic classification.</title>
        <authorList>
            <person name="Goeker M."/>
        </authorList>
    </citation>
    <scope>NUCLEOTIDE SEQUENCE [LARGE SCALE GENOMIC DNA]</scope>
    <source>
        <strain evidence="14 15">DSM 23917</strain>
    </source>
</reference>
<dbReference type="EC" id="4.2.1.33" evidence="12"/>
<comment type="pathway">
    <text evidence="3 12">Amino-acid biosynthesis; L-leucine biosynthesis; L-leucine from 3-methyl-2-oxobutanoate: step 2/4.</text>
</comment>
<comment type="similarity">
    <text evidence="12">Belongs to the aconitase/IPM isomerase family. LeuC type 1 subfamily.</text>
</comment>
<evidence type="ECO:0000313" key="14">
    <source>
        <dbReference type="EMBL" id="TCO89210.1"/>
    </source>
</evidence>
<keyword evidence="10 12" id="KW-0456">Lyase</keyword>
<dbReference type="GO" id="GO:0051539">
    <property type="term" value="F:4 iron, 4 sulfur cluster binding"/>
    <property type="evidence" value="ECO:0007669"/>
    <property type="project" value="UniProtKB-KW"/>
</dbReference>
<dbReference type="GO" id="GO:0046872">
    <property type="term" value="F:metal ion binding"/>
    <property type="evidence" value="ECO:0007669"/>
    <property type="project" value="UniProtKB-KW"/>
</dbReference>
<dbReference type="InterPro" id="IPR050067">
    <property type="entry name" value="IPM_dehydratase_rel_enz"/>
</dbReference>
<proteinExistence type="inferred from homology"/>
<dbReference type="NCBIfam" id="NF009116">
    <property type="entry name" value="PRK12466.1"/>
    <property type="match status" value="1"/>
</dbReference>
<evidence type="ECO:0000256" key="8">
    <source>
        <dbReference type="ARBA" id="ARBA00023004"/>
    </source>
</evidence>
<keyword evidence="6 12" id="KW-0028">Amino-acid biosynthesis</keyword>
<dbReference type="InterPro" id="IPR015931">
    <property type="entry name" value="Acnase/IPM_dHydase_lsu_aba_1/3"/>
</dbReference>
<dbReference type="InterPro" id="IPR001030">
    <property type="entry name" value="Acoase/IPM_deHydtase_lsu_aba"/>
</dbReference>
<dbReference type="GO" id="GO:0009098">
    <property type="term" value="P:L-leucine biosynthetic process"/>
    <property type="evidence" value="ECO:0007669"/>
    <property type="project" value="UniProtKB-UniRule"/>
</dbReference>
<comment type="catalytic activity">
    <reaction evidence="1 12">
        <text>(2R,3S)-3-isopropylmalate = (2S)-2-isopropylmalate</text>
        <dbReference type="Rhea" id="RHEA:32287"/>
        <dbReference type="ChEBI" id="CHEBI:1178"/>
        <dbReference type="ChEBI" id="CHEBI:35121"/>
        <dbReference type="EC" id="4.2.1.33"/>
    </reaction>
</comment>
<keyword evidence="5 12" id="KW-0004">4Fe-4S</keyword>
<organism evidence="14 15">
    <name type="scientific">Prevotella heparinolytica</name>
    <dbReference type="NCBI Taxonomy" id="28113"/>
    <lineage>
        <taxon>Bacteria</taxon>
        <taxon>Pseudomonadati</taxon>
        <taxon>Bacteroidota</taxon>
        <taxon>Bacteroidia</taxon>
        <taxon>Bacteroidales</taxon>
        <taxon>Bacteroidaceae</taxon>
        <taxon>Bacteroides</taxon>
    </lineage>
</organism>
<gene>
    <name evidence="12" type="primary">leuC</name>
    <name evidence="14" type="ORF">EV202_1216</name>
</gene>
<evidence type="ECO:0000256" key="9">
    <source>
        <dbReference type="ARBA" id="ARBA00023014"/>
    </source>
</evidence>
<keyword evidence="4 12" id="KW-0432">Leucine biosynthesis</keyword>
<dbReference type="InterPro" id="IPR004430">
    <property type="entry name" value="3-IsopropMal_deHydase_lsu"/>
</dbReference>
<dbReference type="InterPro" id="IPR036008">
    <property type="entry name" value="Aconitase_4Fe-4S_dom"/>
</dbReference>
<evidence type="ECO:0000313" key="15">
    <source>
        <dbReference type="Proteomes" id="UP000295600"/>
    </source>
</evidence>